<dbReference type="GO" id="GO:0000973">
    <property type="term" value="P:post-transcriptional tethering of RNA polymerase II gene DNA at nuclear periphery"/>
    <property type="evidence" value="ECO:0007669"/>
    <property type="project" value="TreeGrafter"/>
</dbReference>
<dbReference type="GO" id="GO:0003690">
    <property type="term" value="F:double-stranded DNA binding"/>
    <property type="evidence" value="ECO:0007669"/>
    <property type="project" value="InterPro"/>
</dbReference>
<dbReference type="AlphaFoldDB" id="A0A4P9ZLE4"/>
<organism evidence="1 2">
    <name type="scientific">Metschnikowia bicuspidata</name>
    <dbReference type="NCBI Taxonomy" id="27322"/>
    <lineage>
        <taxon>Eukaryota</taxon>
        <taxon>Fungi</taxon>
        <taxon>Dikarya</taxon>
        <taxon>Ascomycota</taxon>
        <taxon>Saccharomycotina</taxon>
        <taxon>Pichiomycetes</taxon>
        <taxon>Metschnikowiaceae</taxon>
        <taxon>Metschnikowia</taxon>
    </lineage>
</organism>
<proteinExistence type="predicted"/>
<reference evidence="2" key="1">
    <citation type="journal article" date="2018" name="Nat. Microbiol.">
        <title>Leveraging single-cell genomics to expand the fungal tree of life.</title>
        <authorList>
            <person name="Ahrendt S.R."/>
            <person name="Quandt C.A."/>
            <person name="Ciobanu D."/>
            <person name="Clum A."/>
            <person name="Salamov A."/>
            <person name="Andreopoulos B."/>
            <person name="Cheng J.F."/>
            <person name="Woyke T."/>
            <person name="Pelin A."/>
            <person name="Henrissat B."/>
            <person name="Reynolds N.K."/>
            <person name="Benny G.L."/>
            <person name="Smith M.E."/>
            <person name="James T.Y."/>
            <person name="Grigoriev I.V."/>
        </authorList>
    </citation>
    <scope>NUCLEOTIDE SEQUENCE [LARGE SCALE GENOMIC DNA]</scope>
    <source>
        <strain evidence="2">Baker2002</strain>
    </source>
</reference>
<dbReference type="OrthoDB" id="5404651at2759"/>
<sequence length="469" mass="53345">MSLLQDYLLQINGALRLPPKEQPAHLAALLSVYPTNQYVVKICNLGTLSAAQVGEAIDRRNWHNGEWPAFELVVKSFVMLCSQMNPWSVLESFDLYSTYLNDVSVAFSNKTRGHLLTPLFKSVVETIIPMAKQLDTQMLLKELHRRPRLTYVAAIVLKGFNHIRSLLGANDHFEAAKKSIMLFLGGRLCLIYFTLCNPLLCQNVFANMNNANLHIATFAQSELMFYRYYLASFYKVKYQFIDAYQHFMWCLHHLPANYSTNSHNATIIMRDLIPLSIMLGKRPNLAAFQQLFYTDASEVPSFFALYATLLHAVRCGSLYQLHHILNDEKNLQFLRKHQLHVIVASKSLILVLRNLLRLVWCISGKPNRLHYDQMGTALRVSLGGLDISAVTTLAQHSNSEDSNTNFNLIVENWLVSLIDQNLLKGKVLARHRVVALAKRDPFPAVDTINFLKFGNGPEGTLAYTDKWMA</sequence>
<dbReference type="InterPro" id="IPR036388">
    <property type="entry name" value="WH-like_DNA-bd_sf"/>
</dbReference>
<dbReference type="PANTHER" id="PTHR12732">
    <property type="entry name" value="UNCHARACTERIZED PROTEASOME COMPONENT REGION PCI-CONTAINING"/>
    <property type="match status" value="1"/>
</dbReference>
<dbReference type="Proteomes" id="UP000268321">
    <property type="component" value="Unassembled WGS sequence"/>
</dbReference>
<dbReference type="Gene3D" id="1.10.10.10">
    <property type="entry name" value="Winged helix-like DNA-binding domain superfamily/Winged helix DNA-binding domain"/>
    <property type="match status" value="1"/>
</dbReference>
<dbReference type="InterPro" id="IPR045114">
    <property type="entry name" value="Csn12-like"/>
</dbReference>
<accession>A0A4P9ZLE4</accession>
<dbReference type="GO" id="GO:0006368">
    <property type="term" value="P:transcription elongation by RNA polymerase II"/>
    <property type="evidence" value="ECO:0007669"/>
    <property type="project" value="TreeGrafter"/>
</dbReference>
<keyword evidence="2" id="KW-1185">Reference proteome</keyword>
<evidence type="ECO:0008006" key="3">
    <source>
        <dbReference type="Google" id="ProtNLM"/>
    </source>
</evidence>
<dbReference type="GO" id="GO:0070390">
    <property type="term" value="C:transcription export complex 2"/>
    <property type="evidence" value="ECO:0007669"/>
    <property type="project" value="TreeGrafter"/>
</dbReference>
<protein>
    <recommendedName>
        <fullName evidence="3">PCI domain-containing protein</fullName>
    </recommendedName>
</protein>
<evidence type="ECO:0000313" key="1">
    <source>
        <dbReference type="EMBL" id="RKP33020.1"/>
    </source>
</evidence>
<dbReference type="GO" id="GO:0016973">
    <property type="term" value="P:poly(A)+ mRNA export from nucleus"/>
    <property type="evidence" value="ECO:0007669"/>
    <property type="project" value="TreeGrafter"/>
</dbReference>
<dbReference type="GO" id="GO:0003723">
    <property type="term" value="F:RNA binding"/>
    <property type="evidence" value="ECO:0007669"/>
    <property type="project" value="InterPro"/>
</dbReference>
<evidence type="ECO:0000313" key="2">
    <source>
        <dbReference type="Proteomes" id="UP000268321"/>
    </source>
</evidence>
<gene>
    <name evidence="1" type="ORF">METBISCDRAFT_11197</name>
</gene>
<dbReference type="PANTHER" id="PTHR12732:SF8">
    <property type="entry name" value="NUCLEAR MRNA EXPORT PROTEIN THP1"/>
    <property type="match status" value="1"/>
</dbReference>
<name>A0A4P9ZLE4_9ASCO</name>
<dbReference type="EMBL" id="ML004428">
    <property type="protein sequence ID" value="RKP33020.1"/>
    <property type="molecule type" value="Genomic_DNA"/>
</dbReference>